<protein>
    <recommendedName>
        <fullName evidence="2">DNA ligase (NAD(+))</fullName>
        <ecNumber evidence="2">6.5.1.2</ecNumber>
    </recommendedName>
</protein>
<dbReference type="InterPro" id="IPR004150">
    <property type="entry name" value="NAD_DNA_ligase_OB"/>
</dbReference>
<dbReference type="SUPFAM" id="SSF52113">
    <property type="entry name" value="BRCT domain"/>
    <property type="match status" value="1"/>
</dbReference>
<evidence type="ECO:0000259" key="11">
    <source>
        <dbReference type="PROSITE" id="PS50172"/>
    </source>
</evidence>
<evidence type="ECO:0000256" key="5">
    <source>
        <dbReference type="ARBA" id="ARBA00022723"/>
    </source>
</evidence>
<dbReference type="InterPro" id="IPR001679">
    <property type="entry name" value="DNA_ligase"/>
</dbReference>
<keyword evidence="5" id="KW-0479">Metal-binding</keyword>
<name>A0AAD3ZXE3_PHODD</name>
<evidence type="ECO:0000313" key="12">
    <source>
        <dbReference type="EMBL" id="KAB1185702.1"/>
    </source>
</evidence>
<dbReference type="Gene3D" id="3.40.50.10190">
    <property type="entry name" value="BRCT domain"/>
    <property type="match status" value="1"/>
</dbReference>
<evidence type="ECO:0000313" key="13">
    <source>
        <dbReference type="Proteomes" id="UP000480943"/>
    </source>
</evidence>
<evidence type="ECO:0000256" key="8">
    <source>
        <dbReference type="ARBA" id="ARBA00023027"/>
    </source>
</evidence>
<comment type="function">
    <text evidence="1">DNA ligase that catalyzes the formation of phosphodiester linkages between 5'-phosphoryl and 3'-hydroxyl groups in double-stranded DNA using NAD as a coenzyme and as the energy source for the reaction. It is essential for DNA replication and repair of damaged DNA.</text>
</comment>
<dbReference type="Proteomes" id="UP000480943">
    <property type="component" value="Unassembled WGS sequence"/>
</dbReference>
<dbReference type="EC" id="6.5.1.2" evidence="2"/>
<keyword evidence="9" id="KW-0234">DNA repair</keyword>
<sequence length="640" mass="70394">MEELLNKPVMFINNEELSSLCIFLNDEYRKGTPVVSDQDFDDIYMAELKFRMPSHPLIMTPQPENFINESKMVEVGAQVKHETPMLSTFKAYSIDEVASFIARCEAAAIEVGVEPSSLQYRLSAKYDGIAGKLLNKGTLLITRGDGLVGLNISKLLDNGLVIEGDGSRDSVGEVVMDQKYFDSNLSDKFAHPRNVVAGMAASDNLNEHAIKALNDGAVRLVIYRDMPVKTVDKTMLLQHLETLAQKFKEYTAYPTDGMVIEITDEIVKAKMGSTSHHHNWQIAKKTHGDTAIVEVKDIRYQVGRTGRCTPVIEFEGVSLSGCVIERVTGHHVRNILSNNIAIGSRIRIVRAGEVIPNLLEVISSGENDAVEPMECPCCKHKLEWVESKKDEEPLFKECQNPRCSAQAVTTIIHHFKTLKVDHFGEKTTVKLVEAGFSRIEDIYKLTVDQVQECGLGAGQASNLVAEIDRIKSSLMPDNLILASLGIHKLGRGQSSKLLAEYTIHDLARNGITAEQLVSIAGFGKRISESISETINEQNGTLQFLLNQFSKIQDTKNEVLQSQDGALSGVNIVFTGSMESGSRDEMKANARALGANVQSSVNGKTNYLVCGQKVGAKKISDAESKGAKMITEKEYLAMIVA</sequence>
<keyword evidence="7" id="KW-0862">Zinc</keyword>
<dbReference type="Pfam" id="PF03120">
    <property type="entry name" value="OB_DNA_ligase"/>
    <property type="match status" value="1"/>
</dbReference>
<proteinExistence type="predicted"/>
<gene>
    <name evidence="12" type="ORF">F6450_01005</name>
</gene>
<evidence type="ECO:0000256" key="6">
    <source>
        <dbReference type="ARBA" id="ARBA00022763"/>
    </source>
</evidence>
<evidence type="ECO:0000256" key="3">
    <source>
        <dbReference type="ARBA" id="ARBA00022598"/>
    </source>
</evidence>
<comment type="catalytic activity">
    <reaction evidence="10">
        <text>NAD(+) + (deoxyribonucleotide)n-3'-hydroxyl + 5'-phospho-(deoxyribonucleotide)m = (deoxyribonucleotide)n+m + AMP + beta-nicotinamide D-nucleotide.</text>
        <dbReference type="EC" id="6.5.1.2"/>
    </reaction>
</comment>
<reference evidence="12 13" key="1">
    <citation type="submission" date="2019-09" db="EMBL/GenBank/DDBJ databases">
        <title>Photobacterium damselae subsp. damselae CDC-2227-81, a human clinical isolate.</title>
        <authorList>
            <person name="Osorio C.R."/>
        </authorList>
    </citation>
    <scope>NUCLEOTIDE SEQUENCE [LARGE SCALE GENOMIC DNA]</scope>
    <source>
        <strain evidence="12 13">CDC-2227-81</strain>
    </source>
</reference>
<dbReference type="InterPro" id="IPR013839">
    <property type="entry name" value="DNAligase_adenylation"/>
</dbReference>
<comment type="caution">
    <text evidence="12">The sequence shown here is derived from an EMBL/GenBank/DDBJ whole genome shotgun (WGS) entry which is preliminary data.</text>
</comment>
<evidence type="ECO:0000256" key="10">
    <source>
        <dbReference type="ARBA" id="ARBA00034005"/>
    </source>
</evidence>
<dbReference type="InterPro" id="IPR012340">
    <property type="entry name" value="NA-bd_OB-fold"/>
</dbReference>
<dbReference type="Gene3D" id="3.30.470.30">
    <property type="entry name" value="DNA ligase/mRNA capping enzyme"/>
    <property type="match status" value="1"/>
</dbReference>
<evidence type="ECO:0000256" key="1">
    <source>
        <dbReference type="ARBA" id="ARBA00004067"/>
    </source>
</evidence>
<dbReference type="AlphaFoldDB" id="A0AAD3ZXE3"/>
<evidence type="ECO:0000256" key="2">
    <source>
        <dbReference type="ARBA" id="ARBA00012722"/>
    </source>
</evidence>
<accession>A0AAD3ZXE3</accession>
<dbReference type="InterPro" id="IPR013840">
    <property type="entry name" value="DNAligase_N"/>
</dbReference>
<keyword evidence="4" id="KW-0235">DNA replication</keyword>
<keyword evidence="6" id="KW-0227">DNA damage</keyword>
<dbReference type="GO" id="GO:0046872">
    <property type="term" value="F:metal ion binding"/>
    <property type="evidence" value="ECO:0007669"/>
    <property type="project" value="UniProtKB-KW"/>
</dbReference>
<dbReference type="SMART" id="SM00532">
    <property type="entry name" value="LIGANc"/>
    <property type="match status" value="1"/>
</dbReference>
<dbReference type="Pfam" id="PF00533">
    <property type="entry name" value="BRCT"/>
    <property type="match status" value="1"/>
</dbReference>
<dbReference type="Pfam" id="PF01653">
    <property type="entry name" value="DNA_ligase_aden"/>
    <property type="match status" value="1"/>
</dbReference>
<dbReference type="InterPro" id="IPR036420">
    <property type="entry name" value="BRCT_dom_sf"/>
</dbReference>
<dbReference type="SUPFAM" id="SSF56091">
    <property type="entry name" value="DNA ligase/mRNA capping enzyme, catalytic domain"/>
    <property type="match status" value="1"/>
</dbReference>
<feature type="domain" description="BRCT" evidence="11">
    <location>
        <begin position="561"/>
        <end position="640"/>
    </location>
</feature>
<dbReference type="PIRSF" id="PIRSF001604">
    <property type="entry name" value="LigA"/>
    <property type="match status" value="1"/>
</dbReference>
<dbReference type="SUPFAM" id="SSF47781">
    <property type="entry name" value="RuvA domain 2-like"/>
    <property type="match status" value="1"/>
</dbReference>
<dbReference type="SUPFAM" id="SSF50249">
    <property type="entry name" value="Nucleic acid-binding proteins"/>
    <property type="match status" value="1"/>
</dbReference>
<dbReference type="GO" id="GO:0006281">
    <property type="term" value="P:DNA repair"/>
    <property type="evidence" value="ECO:0007669"/>
    <property type="project" value="UniProtKB-KW"/>
</dbReference>
<dbReference type="Gene3D" id="2.40.50.140">
    <property type="entry name" value="Nucleic acid-binding proteins"/>
    <property type="match status" value="1"/>
</dbReference>
<keyword evidence="8" id="KW-0520">NAD</keyword>
<dbReference type="Gene3D" id="1.10.150.20">
    <property type="entry name" value="5' to 3' exonuclease, C-terminal subdomain"/>
    <property type="match status" value="1"/>
</dbReference>
<dbReference type="InterPro" id="IPR010994">
    <property type="entry name" value="RuvA_2-like"/>
</dbReference>
<dbReference type="InterPro" id="IPR001357">
    <property type="entry name" value="BRCT_dom"/>
</dbReference>
<dbReference type="GO" id="GO:0003911">
    <property type="term" value="F:DNA ligase (NAD+) activity"/>
    <property type="evidence" value="ECO:0007669"/>
    <property type="project" value="UniProtKB-EC"/>
</dbReference>
<evidence type="ECO:0000256" key="4">
    <source>
        <dbReference type="ARBA" id="ARBA00022705"/>
    </source>
</evidence>
<dbReference type="Pfam" id="PF14520">
    <property type="entry name" value="HHH_5"/>
    <property type="match status" value="1"/>
</dbReference>
<dbReference type="PROSITE" id="PS50172">
    <property type="entry name" value="BRCT"/>
    <property type="match status" value="1"/>
</dbReference>
<organism evidence="12 13">
    <name type="scientific">Photobacterium damselae subsp. damselae</name>
    <name type="common">Listonella damsela</name>
    <dbReference type="NCBI Taxonomy" id="85581"/>
    <lineage>
        <taxon>Bacteria</taxon>
        <taxon>Pseudomonadati</taxon>
        <taxon>Pseudomonadota</taxon>
        <taxon>Gammaproteobacteria</taxon>
        <taxon>Vibrionales</taxon>
        <taxon>Vibrionaceae</taxon>
        <taxon>Photobacterium</taxon>
    </lineage>
</organism>
<evidence type="ECO:0000256" key="7">
    <source>
        <dbReference type="ARBA" id="ARBA00022833"/>
    </source>
</evidence>
<dbReference type="GO" id="GO:0006260">
    <property type="term" value="P:DNA replication"/>
    <property type="evidence" value="ECO:0007669"/>
    <property type="project" value="UniProtKB-KW"/>
</dbReference>
<dbReference type="EMBL" id="VZUQ01000014">
    <property type="protein sequence ID" value="KAB1185702.1"/>
    <property type="molecule type" value="Genomic_DNA"/>
</dbReference>
<dbReference type="RefSeq" id="WP_106340355.1">
    <property type="nucleotide sequence ID" value="NZ_JABXOQ010000111.1"/>
</dbReference>
<dbReference type="CDD" id="cd17748">
    <property type="entry name" value="BRCT_DNA_ligase_like"/>
    <property type="match status" value="1"/>
</dbReference>
<keyword evidence="3" id="KW-0436">Ligase</keyword>
<evidence type="ECO:0000256" key="9">
    <source>
        <dbReference type="ARBA" id="ARBA00023204"/>
    </source>
</evidence>